<keyword evidence="3" id="KW-0560">Oxidoreductase</keyword>
<proteinExistence type="inferred from homology"/>
<evidence type="ECO:0000313" key="6">
    <source>
        <dbReference type="Proteomes" id="UP000076842"/>
    </source>
</evidence>
<dbReference type="InterPro" id="IPR051164">
    <property type="entry name" value="NmrA-like_oxidored"/>
</dbReference>
<dbReference type="InterPro" id="IPR008030">
    <property type="entry name" value="NmrA-like"/>
</dbReference>
<evidence type="ECO:0000256" key="2">
    <source>
        <dbReference type="ARBA" id="ARBA00022857"/>
    </source>
</evidence>
<name>A0A165HZM8_9BASI</name>
<dbReference type="OrthoDB" id="419598at2759"/>
<reference evidence="5 6" key="1">
    <citation type="journal article" date="2016" name="Mol. Biol. Evol.">
        <title>Comparative Genomics of Early-Diverging Mushroom-Forming Fungi Provides Insights into the Origins of Lignocellulose Decay Capabilities.</title>
        <authorList>
            <person name="Nagy L.G."/>
            <person name="Riley R."/>
            <person name="Tritt A."/>
            <person name="Adam C."/>
            <person name="Daum C."/>
            <person name="Floudas D."/>
            <person name="Sun H."/>
            <person name="Yadav J.S."/>
            <person name="Pangilinan J."/>
            <person name="Larsson K.H."/>
            <person name="Matsuura K."/>
            <person name="Barry K."/>
            <person name="Labutti K."/>
            <person name="Kuo R."/>
            <person name="Ohm R.A."/>
            <person name="Bhattacharya S.S."/>
            <person name="Shirouzu T."/>
            <person name="Yoshinaga Y."/>
            <person name="Martin F.M."/>
            <person name="Grigoriev I.V."/>
            <person name="Hibbett D.S."/>
        </authorList>
    </citation>
    <scope>NUCLEOTIDE SEQUENCE [LARGE SCALE GENOMIC DNA]</scope>
    <source>
        <strain evidence="5 6">HHB12733</strain>
    </source>
</reference>
<dbReference type="GO" id="GO:0016491">
    <property type="term" value="F:oxidoreductase activity"/>
    <property type="evidence" value="ECO:0007669"/>
    <property type="project" value="UniProtKB-KW"/>
</dbReference>
<keyword evidence="6" id="KW-1185">Reference proteome</keyword>
<dbReference type="InParanoid" id="A0A165HZM8"/>
<evidence type="ECO:0000259" key="4">
    <source>
        <dbReference type="Pfam" id="PF05368"/>
    </source>
</evidence>
<dbReference type="GO" id="GO:0005634">
    <property type="term" value="C:nucleus"/>
    <property type="evidence" value="ECO:0007669"/>
    <property type="project" value="TreeGrafter"/>
</dbReference>
<dbReference type="EMBL" id="KV423935">
    <property type="protein sequence ID" value="KZT59951.1"/>
    <property type="molecule type" value="Genomic_DNA"/>
</dbReference>
<dbReference type="Gene3D" id="3.40.50.720">
    <property type="entry name" value="NAD(P)-binding Rossmann-like Domain"/>
    <property type="match status" value="1"/>
</dbReference>
<keyword evidence="2" id="KW-0521">NADP</keyword>
<dbReference type="PANTHER" id="PTHR42748:SF30">
    <property type="entry name" value="NMRA-LIKE DOMAIN-CONTAINING PROTEIN"/>
    <property type="match status" value="1"/>
</dbReference>
<dbReference type="InterPro" id="IPR036291">
    <property type="entry name" value="NAD(P)-bd_dom_sf"/>
</dbReference>
<dbReference type="STRING" id="1353952.A0A165HZM8"/>
<dbReference type="PANTHER" id="PTHR42748">
    <property type="entry name" value="NITROGEN METABOLITE REPRESSION PROTEIN NMRA FAMILY MEMBER"/>
    <property type="match status" value="1"/>
</dbReference>
<dbReference type="AlphaFoldDB" id="A0A165HZM8"/>
<organism evidence="5 6">
    <name type="scientific">Calocera cornea HHB12733</name>
    <dbReference type="NCBI Taxonomy" id="1353952"/>
    <lineage>
        <taxon>Eukaryota</taxon>
        <taxon>Fungi</taxon>
        <taxon>Dikarya</taxon>
        <taxon>Basidiomycota</taxon>
        <taxon>Agaricomycotina</taxon>
        <taxon>Dacrymycetes</taxon>
        <taxon>Dacrymycetales</taxon>
        <taxon>Dacrymycetaceae</taxon>
        <taxon>Calocera</taxon>
    </lineage>
</organism>
<evidence type="ECO:0000256" key="1">
    <source>
        <dbReference type="ARBA" id="ARBA00006328"/>
    </source>
</evidence>
<protein>
    <submittedName>
        <fullName evidence="5">NAD(P)-binding protein</fullName>
    </submittedName>
</protein>
<dbReference type="Pfam" id="PF05368">
    <property type="entry name" value="NmrA"/>
    <property type="match status" value="1"/>
</dbReference>
<dbReference type="SUPFAM" id="SSF51735">
    <property type="entry name" value="NAD(P)-binding Rossmann-fold domains"/>
    <property type="match status" value="1"/>
</dbReference>
<feature type="domain" description="NmrA-like" evidence="4">
    <location>
        <begin position="3"/>
        <end position="237"/>
    </location>
</feature>
<evidence type="ECO:0000313" key="5">
    <source>
        <dbReference type="EMBL" id="KZT59951.1"/>
    </source>
</evidence>
<accession>A0A165HZM8</accession>
<gene>
    <name evidence="5" type="ORF">CALCODRAFT_430127</name>
</gene>
<sequence>MSKNLVVVLGATGTQGGSVVNALLKHGGYAIRGVTRNPDALAAISLAEKGVDVVSGDLADKDSLIKVFDGAYAVFGVTVAYTPISEELQGQNIVDAAKAASVPLLVWSSLPSATDTSNGKYTTIYHFDQKNAVDKYIATAGQPTVILHTGGFAENLLNFHMLQPDSTDPSKWNAFYPISRSETKMAGVWIDGDLGNIVVAVIDHWKNESWRGKLTAEPIAAAPYELSVEEIVAILTKGKH</sequence>
<evidence type="ECO:0000256" key="3">
    <source>
        <dbReference type="ARBA" id="ARBA00023002"/>
    </source>
</evidence>
<comment type="similarity">
    <text evidence="1">Belongs to the NmrA-type oxidoreductase family.</text>
</comment>
<dbReference type="Proteomes" id="UP000076842">
    <property type="component" value="Unassembled WGS sequence"/>
</dbReference>